<protein>
    <submittedName>
        <fullName evidence="2">Uncharacterized protein</fullName>
    </submittedName>
</protein>
<dbReference type="PANTHER" id="PTHR24111">
    <property type="entry name" value="LEUCINE-RICH REPEAT-CONTAINING PROTEIN 34"/>
    <property type="match status" value="1"/>
</dbReference>
<name>A0AAD2FX18_9STRA</name>
<dbReference type="Gene3D" id="3.80.10.10">
    <property type="entry name" value="Ribonuclease Inhibitor"/>
    <property type="match status" value="2"/>
</dbReference>
<comment type="caution">
    <text evidence="2">The sequence shown here is derived from an EMBL/GenBank/DDBJ whole genome shotgun (WGS) entry which is preliminary data.</text>
</comment>
<dbReference type="InterPro" id="IPR032675">
    <property type="entry name" value="LRR_dom_sf"/>
</dbReference>
<gene>
    <name evidence="2" type="ORF">CYCCA115_LOCUS15700</name>
</gene>
<organism evidence="2 3">
    <name type="scientific">Cylindrotheca closterium</name>
    <dbReference type="NCBI Taxonomy" id="2856"/>
    <lineage>
        <taxon>Eukaryota</taxon>
        <taxon>Sar</taxon>
        <taxon>Stramenopiles</taxon>
        <taxon>Ochrophyta</taxon>
        <taxon>Bacillariophyta</taxon>
        <taxon>Bacillariophyceae</taxon>
        <taxon>Bacillariophycidae</taxon>
        <taxon>Bacillariales</taxon>
        <taxon>Bacillariaceae</taxon>
        <taxon>Cylindrotheca</taxon>
    </lineage>
</organism>
<evidence type="ECO:0000313" key="3">
    <source>
        <dbReference type="Proteomes" id="UP001295423"/>
    </source>
</evidence>
<dbReference type="SUPFAM" id="SSF52047">
    <property type="entry name" value="RNI-like"/>
    <property type="match status" value="1"/>
</dbReference>
<evidence type="ECO:0000256" key="1">
    <source>
        <dbReference type="ARBA" id="ARBA00022737"/>
    </source>
</evidence>
<evidence type="ECO:0000313" key="2">
    <source>
        <dbReference type="EMBL" id="CAJ1955331.1"/>
    </source>
</evidence>
<sequence length="467" mass="53385">MAERDLWYADNGYSIQAEDLSFRLEDWPSPDAKINKVFALRLEDLTQLDDEYRTDARNRNLTRLEAAKTRQYIQSIDIPYTGCNDTLQYDALLDLLSFDDRTWESFTMNGMNNTSDFFAKPISWESLCLLFGVLKNVKSLNLISYSSAHRGHGLEEILQTIFSFDGLKELRLEGWQMDRVSTSSLFEHIGNSESNSIKLLSLKSCCFIGDETVEKLVEGLPQIEKLQTLNLGFCNLKDADIIQLSQQLQSIPSVQNLHIGGNNCLEQESVNSISEWLSDESCQLQDLNLSSLWIGFGEEGLLQRFVDLIPLFQAVAENRSLHSLALADNHIENIEIKELCYAMKKRDDLIYLDIAENPFNEIGAEVLRGFVQQATSMEGIRFENTYMQYRCAESIKFLVKWNSLSSRLGGCKSMPLSLWPLAFARLKSELNDRYDHTDYSSDATFRLLHTLNGEFGHPLSFRIATKY</sequence>
<dbReference type="PANTHER" id="PTHR24111:SF0">
    <property type="entry name" value="LEUCINE-RICH REPEAT-CONTAINING PROTEIN"/>
    <property type="match status" value="1"/>
</dbReference>
<proteinExistence type="predicted"/>
<dbReference type="EMBL" id="CAKOGP040001881">
    <property type="protein sequence ID" value="CAJ1955331.1"/>
    <property type="molecule type" value="Genomic_DNA"/>
</dbReference>
<reference evidence="2" key="1">
    <citation type="submission" date="2023-08" db="EMBL/GenBank/DDBJ databases">
        <authorList>
            <person name="Audoor S."/>
            <person name="Bilcke G."/>
        </authorList>
    </citation>
    <scope>NUCLEOTIDE SEQUENCE</scope>
</reference>
<accession>A0AAD2FX18</accession>
<keyword evidence="1" id="KW-0677">Repeat</keyword>
<dbReference type="AlphaFoldDB" id="A0AAD2FX18"/>
<keyword evidence="3" id="KW-1185">Reference proteome</keyword>
<dbReference type="InterPro" id="IPR052201">
    <property type="entry name" value="LRR-containing_regulator"/>
</dbReference>
<dbReference type="SMART" id="SM00368">
    <property type="entry name" value="LRR_RI"/>
    <property type="match status" value="3"/>
</dbReference>
<dbReference type="Proteomes" id="UP001295423">
    <property type="component" value="Unassembled WGS sequence"/>
</dbReference>